<organism evidence="12 13">
    <name type="scientific">Hevea brasiliensis</name>
    <name type="common">Para rubber tree</name>
    <name type="synonym">Siphonia brasiliensis</name>
    <dbReference type="NCBI Taxonomy" id="3981"/>
    <lineage>
        <taxon>Eukaryota</taxon>
        <taxon>Viridiplantae</taxon>
        <taxon>Streptophyta</taxon>
        <taxon>Embryophyta</taxon>
        <taxon>Tracheophyta</taxon>
        <taxon>Spermatophyta</taxon>
        <taxon>Magnoliopsida</taxon>
        <taxon>eudicotyledons</taxon>
        <taxon>Gunneridae</taxon>
        <taxon>Pentapetalae</taxon>
        <taxon>rosids</taxon>
        <taxon>fabids</taxon>
        <taxon>Malpighiales</taxon>
        <taxon>Euphorbiaceae</taxon>
        <taxon>Crotonoideae</taxon>
        <taxon>Micrandreae</taxon>
        <taxon>Hevea</taxon>
    </lineage>
</organism>
<feature type="domain" description="Disease resistance N-terminal" evidence="8">
    <location>
        <begin position="10"/>
        <end position="104"/>
    </location>
</feature>
<dbReference type="EMBL" id="JARPOI010000006">
    <property type="protein sequence ID" value="KAJ9179571.1"/>
    <property type="molecule type" value="Genomic_DNA"/>
</dbReference>
<dbReference type="InterPro" id="IPR041118">
    <property type="entry name" value="Rx_N"/>
</dbReference>
<keyword evidence="1" id="KW-0433">Leucine-rich repeat</keyword>
<keyword evidence="5" id="KW-0067">ATP-binding</keyword>
<dbReference type="Pfam" id="PF23559">
    <property type="entry name" value="WHD_DRP"/>
    <property type="match status" value="1"/>
</dbReference>
<dbReference type="Pfam" id="PF25019">
    <property type="entry name" value="LRR_R13L1-DRL21"/>
    <property type="match status" value="1"/>
</dbReference>
<keyword evidence="6" id="KW-0732">Signal</keyword>
<dbReference type="Pfam" id="PF23598">
    <property type="entry name" value="LRR_14"/>
    <property type="match status" value="1"/>
</dbReference>
<reference evidence="12" key="1">
    <citation type="journal article" date="2023" name="Plant Biotechnol. J.">
        <title>Chromosome-level wild Hevea brasiliensis genome provides new tools for genomic-assisted breeding and valuable loci to elevate rubber yield.</title>
        <authorList>
            <person name="Cheng H."/>
            <person name="Song X."/>
            <person name="Hu Y."/>
            <person name="Wu T."/>
            <person name="Yang Q."/>
            <person name="An Z."/>
            <person name="Feng S."/>
            <person name="Deng Z."/>
            <person name="Wu W."/>
            <person name="Zeng X."/>
            <person name="Tu M."/>
            <person name="Wang X."/>
            <person name="Huang H."/>
        </authorList>
    </citation>
    <scope>NUCLEOTIDE SEQUENCE</scope>
    <source>
        <strain evidence="12">MT/VB/25A 57/8</strain>
    </source>
</reference>
<evidence type="ECO:0000256" key="6">
    <source>
        <dbReference type="SAM" id="SignalP"/>
    </source>
</evidence>
<accession>A0ABQ9MKE1</accession>
<feature type="chain" id="PRO_5046930759" description="Disease resistance RPP13-like protein 1" evidence="6">
    <location>
        <begin position="20"/>
        <end position="1079"/>
    </location>
</feature>
<feature type="signal peptide" evidence="6">
    <location>
        <begin position="1"/>
        <end position="19"/>
    </location>
</feature>
<dbReference type="InterPro" id="IPR036388">
    <property type="entry name" value="WH-like_DNA-bd_sf"/>
</dbReference>
<evidence type="ECO:0000256" key="4">
    <source>
        <dbReference type="ARBA" id="ARBA00022821"/>
    </source>
</evidence>
<dbReference type="InterPro" id="IPR056789">
    <property type="entry name" value="LRR_R13L1-DRL21"/>
</dbReference>
<proteinExistence type="predicted"/>
<feature type="domain" description="NB-ARC" evidence="7">
    <location>
        <begin position="173"/>
        <end position="344"/>
    </location>
</feature>
<feature type="domain" description="Disease resistance protein winged helix" evidence="9">
    <location>
        <begin position="428"/>
        <end position="496"/>
    </location>
</feature>
<comment type="caution">
    <text evidence="12">The sequence shown here is derived from an EMBL/GenBank/DDBJ whole genome shotgun (WGS) entry which is preliminary data.</text>
</comment>
<evidence type="ECO:0000259" key="10">
    <source>
        <dbReference type="Pfam" id="PF23598"/>
    </source>
</evidence>
<keyword evidence="2" id="KW-0677">Repeat</keyword>
<evidence type="ECO:0000259" key="11">
    <source>
        <dbReference type="Pfam" id="PF25019"/>
    </source>
</evidence>
<evidence type="ECO:0000256" key="1">
    <source>
        <dbReference type="ARBA" id="ARBA00022614"/>
    </source>
</evidence>
<dbReference type="Pfam" id="PF18052">
    <property type="entry name" value="Rx_N"/>
    <property type="match status" value="1"/>
</dbReference>
<dbReference type="SUPFAM" id="SSF52540">
    <property type="entry name" value="P-loop containing nucleoside triphosphate hydrolases"/>
    <property type="match status" value="1"/>
</dbReference>
<dbReference type="Proteomes" id="UP001174677">
    <property type="component" value="Chromosome 6"/>
</dbReference>
<evidence type="ECO:0008006" key="14">
    <source>
        <dbReference type="Google" id="ProtNLM"/>
    </source>
</evidence>
<dbReference type="Gene3D" id="1.10.8.430">
    <property type="entry name" value="Helical domain of apoptotic protease-activating factors"/>
    <property type="match status" value="1"/>
</dbReference>
<dbReference type="InterPro" id="IPR003591">
    <property type="entry name" value="Leu-rich_rpt_typical-subtyp"/>
</dbReference>
<evidence type="ECO:0000256" key="2">
    <source>
        <dbReference type="ARBA" id="ARBA00022737"/>
    </source>
</evidence>
<dbReference type="PANTHER" id="PTHR36766:SF31">
    <property type="entry name" value="DISEASE RESISTANCE RPP13-LIKE PROTEIN 1"/>
    <property type="match status" value="1"/>
</dbReference>
<evidence type="ECO:0000259" key="9">
    <source>
        <dbReference type="Pfam" id="PF23559"/>
    </source>
</evidence>
<sequence length="1079" mass="122076">MAAALVGGSFLSAFLQVLFDRMASPEIVDFFRGRKLDDGLLNKLNITLNSVEGVLDDAEEKQITKPAVKNWLNNLRDAAYEADDLLDEIAYGALQSKHEVVSRRKKVRNFFSSRNPFKKGLVEAKLEEILERLEYLVKQKDALGLREGIGEKPSTCKIQTTSLVDESGIYGRDDDKEAIMKLLLSDDGNGNGVGVIPIVGMGGVGKTTLAQLVYNDGRVAEYFLLKAWVCVSEEFDVSKITKDILEGVTRKKSDTHILNQLQLELEEVLMEKKFLLILDDVWNDQYADWDILRMPLKSGAKGSKIIVTTRNESVALVMRTVPTHNLKELNADHCWSLFAKHAFDDGNPNAHCDLEVIGREIVRKCKGLPLAAKTMGGLLRSKTDVEEWKKVLNNKLWNLTSDSILPALRLSYHYLPSHIKQCFAYCAMFPKDYNFKKQELVFLWMAEGLLVQSQGNKELEEVGEEYFNILVSRTLFQPSSGNQSGLVMHDLIHDLAILVSGEFSFRLEADNSCKVDRMVRHLSYTRTKHDATDKFEAIYEAKFLRTLFPVELSRLPPRKCMDNEVMQTLLLTFGHLRVLSLSHYNNIVGLPNCIGNLKHLRYLDLSSTSIETLPEVVSSLYNLQTLILHECKYLAVLPDSIGNLSNVRYLNLFRTSIRRLPESIDGLCNLRTLILQGCRNLAQLPTNMGRLIHLNHLDIGETKLQEMPLEMGRLTKLQKLTDFILGKQSGSSIKELGGLQDLRGQICIRNLQNVVDTRDAVEADLKAKKHLKMLTFRWNGETENPEHDKELLEQLHPHTNLECLYTVGYGGTEFPSWVGNSSFSNIVCLELNGCKNCTSVPPLGQLASIKQLSIIDFPGVTFIGQEFYGSCSSMKKPFGSLEILVFERMLQWHEWVSFKGGAFPLLQELYIRECPNLTKAVLSDHLPSLTTVKIVGCQKLLVASLPSAPRIIEMRLYDDSRDWLIENLHSGLYRLTIGTFQSLDSLYSLLEVISNEIEIRVGWMMDAGSLQLKRLPSGLHRLSVHGFQSLDALNLLMEQMDTLSVTVDEIEIEECDALRFFRSNSSYQWTSKVRFPYCT</sequence>
<feature type="domain" description="R13L1/DRL21-like LRR repeat region" evidence="11">
    <location>
        <begin position="733"/>
        <end position="856"/>
    </location>
</feature>
<evidence type="ECO:0000259" key="8">
    <source>
        <dbReference type="Pfam" id="PF18052"/>
    </source>
</evidence>
<dbReference type="InterPro" id="IPR032675">
    <property type="entry name" value="LRR_dom_sf"/>
</dbReference>
<dbReference type="InterPro" id="IPR002182">
    <property type="entry name" value="NB-ARC"/>
</dbReference>
<dbReference type="InterPro" id="IPR027417">
    <property type="entry name" value="P-loop_NTPase"/>
</dbReference>
<dbReference type="Gene3D" id="1.20.5.4130">
    <property type="match status" value="1"/>
</dbReference>
<evidence type="ECO:0000313" key="12">
    <source>
        <dbReference type="EMBL" id="KAJ9179571.1"/>
    </source>
</evidence>
<dbReference type="Gene3D" id="3.80.10.10">
    <property type="entry name" value="Ribonuclease Inhibitor"/>
    <property type="match status" value="3"/>
</dbReference>
<keyword evidence="13" id="KW-1185">Reference proteome</keyword>
<protein>
    <recommendedName>
        <fullName evidence="14">Disease resistance RPP13-like protein 1</fullName>
    </recommendedName>
</protein>
<dbReference type="Gene3D" id="1.10.10.10">
    <property type="entry name" value="Winged helix-like DNA-binding domain superfamily/Winged helix DNA-binding domain"/>
    <property type="match status" value="1"/>
</dbReference>
<dbReference type="InterPro" id="IPR055414">
    <property type="entry name" value="LRR_R13L4/SHOC2-like"/>
</dbReference>
<dbReference type="Gene3D" id="3.40.50.300">
    <property type="entry name" value="P-loop containing nucleotide triphosphate hydrolases"/>
    <property type="match status" value="1"/>
</dbReference>
<dbReference type="InterPro" id="IPR042197">
    <property type="entry name" value="Apaf_helical"/>
</dbReference>
<dbReference type="PANTHER" id="PTHR36766">
    <property type="entry name" value="PLANT BROAD-SPECTRUM MILDEW RESISTANCE PROTEIN RPW8"/>
    <property type="match status" value="1"/>
</dbReference>
<evidence type="ECO:0000313" key="13">
    <source>
        <dbReference type="Proteomes" id="UP001174677"/>
    </source>
</evidence>
<evidence type="ECO:0000256" key="3">
    <source>
        <dbReference type="ARBA" id="ARBA00022741"/>
    </source>
</evidence>
<keyword evidence="3" id="KW-0547">Nucleotide-binding</keyword>
<dbReference type="Pfam" id="PF00931">
    <property type="entry name" value="NB-ARC"/>
    <property type="match status" value="1"/>
</dbReference>
<dbReference type="SMART" id="SM00369">
    <property type="entry name" value="LRR_TYP"/>
    <property type="match status" value="3"/>
</dbReference>
<dbReference type="SUPFAM" id="SSF52058">
    <property type="entry name" value="L domain-like"/>
    <property type="match status" value="1"/>
</dbReference>
<feature type="domain" description="Disease resistance R13L4/SHOC-2-like LRR" evidence="10">
    <location>
        <begin position="565"/>
        <end position="646"/>
    </location>
</feature>
<evidence type="ECO:0000259" key="7">
    <source>
        <dbReference type="Pfam" id="PF00931"/>
    </source>
</evidence>
<gene>
    <name evidence="12" type="ORF">P3X46_011345</name>
</gene>
<keyword evidence="4" id="KW-0611">Plant defense</keyword>
<name>A0ABQ9MKE1_HEVBR</name>
<dbReference type="InterPro" id="IPR058922">
    <property type="entry name" value="WHD_DRP"/>
</dbReference>
<dbReference type="PRINTS" id="PR00364">
    <property type="entry name" value="DISEASERSIST"/>
</dbReference>
<evidence type="ECO:0000256" key="5">
    <source>
        <dbReference type="ARBA" id="ARBA00022840"/>
    </source>
</evidence>